<dbReference type="EMBL" id="JBHTJH010000017">
    <property type="protein sequence ID" value="MFD0863130.1"/>
    <property type="molecule type" value="Genomic_DNA"/>
</dbReference>
<comment type="caution">
    <text evidence="7">The sequence shown here is derived from an EMBL/GenBank/DDBJ whole genome shotgun (WGS) entry which is preliminary data.</text>
</comment>
<dbReference type="PANTHER" id="PTHR39210">
    <property type="entry name" value="HEPARIN-SULFATE LYASE"/>
    <property type="match status" value="1"/>
</dbReference>
<organism evidence="7 8">
    <name type="scientific">Sungkyunkwania multivorans</name>
    <dbReference type="NCBI Taxonomy" id="1173618"/>
    <lineage>
        <taxon>Bacteria</taxon>
        <taxon>Pseudomonadati</taxon>
        <taxon>Bacteroidota</taxon>
        <taxon>Flavobacteriia</taxon>
        <taxon>Flavobacteriales</taxon>
        <taxon>Flavobacteriaceae</taxon>
        <taxon>Sungkyunkwania</taxon>
    </lineage>
</organism>
<dbReference type="InterPro" id="IPR031680">
    <property type="entry name" value="Hepar_II_III_N"/>
</dbReference>
<feature type="domain" description="Heparin-sulfate lyase N-terminal" evidence="6">
    <location>
        <begin position="126"/>
        <end position="349"/>
    </location>
</feature>
<dbReference type="GO" id="GO:0016829">
    <property type="term" value="F:lyase activity"/>
    <property type="evidence" value="ECO:0007669"/>
    <property type="project" value="UniProtKB-KW"/>
</dbReference>
<protein>
    <submittedName>
        <fullName evidence="7">Alginate lyase family protein</fullName>
    </submittedName>
</protein>
<keyword evidence="2" id="KW-0732">Signal</keyword>
<dbReference type="Pfam" id="PF16889">
    <property type="entry name" value="Hepar_II_III_N"/>
    <property type="match status" value="1"/>
</dbReference>
<comment type="subcellular location">
    <subcellularLocation>
        <location evidence="1">Periplasm</location>
    </subcellularLocation>
</comment>
<feature type="domain" description="Heparinase II/III-like C-terminal" evidence="5">
    <location>
        <begin position="408"/>
        <end position="623"/>
    </location>
</feature>
<evidence type="ECO:0000256" key="4">
    <source>
        <dbReference type="ARBA" id="ARBA00023239"/>
    </source>
</evidence>
<dbReference type="Pfam" id="PF07940">
    <property type="entry name" value="Hepar_II_III_C"/>
    <property type="match status" value="1"/>
</dbReference>
<dbReference type="PANTHER" id="PTHR39210:SF1">
    <property type="entry name" value="HEPARIN-SULFATE LYASE"/>
    <property type="match status" value="1"/>
</dbReference>
<dbReference type="RefSeq" id="WP_386408889.1">
    <property type="nucleotide sequence ID" value="NZ_JBHTJH010000017.1"/>
</dbReference>
<keyword evidence="3" id="KW-0574">Periplasm</keyword>
<dbReference type="Gene3D" id="2.70.98.70">
    <property type="match status" value="1"/>
</dbReference>
<evidence type="ECO:0000256" key="2">
    <source>
        <dbReference type="ARBA" id="ARBA00022729"/>
    </source>
</evidence>
<evidence type="ECO:0000313" key="7">
    <source>
        <dbReference type="EMBL" id="MFD0863130.1"/>
    </source>
</evidence>
<dbReference type="Proteomes" id="UP001596978">
    <property type="component" value="Unassembled WGS sequence"/>
</dbReference>
<evidence type="ECO:0000259" key="6">
    <source>
        <dbReference type="Pfam" id="PF16889"/>
    </source>
</evidence>
<proteinExistence type="predicted"/>
<gene>
    <name evidence="7" type="ORF">ACFQ1M_13020</name>
</gene>
<reference evidence="8" key="1">
    <citation type="journal article" date="2019" name="Int. J. Syst. Evol. Microbiol.">
        <title>The Global Catalogue of Microorganisms (GCM) 10K type strain sequencing project: providing services to taxonomists for standard genome sequencing and annotation.</title>
        <authorList>
            <consortium name="The Broad Institute Genomics Platform"/>
            <consortium name="The Broad Institute Genome Sequencing Center for Infectious Disease"/>
            <person name="Wu L."/>
            <person name="Ma J."/>
        </authorList>
    </citation>
    <scope>NUCLEOTIDE SEQUENCE [LARGE SCALE GENOMIC DNA]</scope>
    <source>
        <strain evidence="8">CCUG 62952</strain>
    </source>
</reference>
<name>A0ABW3D246_9FLAO</name>
<evidence type="ECO:0000256" key="3">
    <source>
        <dbReference type="ARBA" id="ARBA00022764"/>
    </source>
</evidence>
<dbReference type="Gene3D" id="1.50.10.100">
    <property type="entry name" value="Chondroitin AC/alginate lyase"/>
    <property type="match status" value="1"/>
</dbReference>
<dbReference type="SUPFAM" id="SSF48230">
    <property type="entry name" value="Chondroitin AC/alginate lyase"/>
    <property type="match status" value="1"/>
</dbReference>
<dbReference type="InterPro" id="IPR008929">
    <property type="entry name" value="Chondroitin_lyas"/>
</dbReference>
<keyword evidence="8" id="KW-1185">Reference proteome</keyword>
<evidence type="ECO:0000256" key="1">
    <source>
        <dbReference type="ARBA" id="ARBA00004418"/>
    </source>
</evidence>
<accession>A0ABW3D246</accession>
<keyword evidence="4 7" id="KW-0456">Lyase</keyword>
<sequence length="645" mass="74583">MNIKTVLSKPIPVVWYRFKQLVKLKYYHRTKFWDTVENLISDKIEKEGTHKSKSGLFHADFSGYDQRSSELNQTILADASRILAGSIAIFDTEYTFEFPIRWNSDWRSGHTWKNKYYKGYSFYKPNKEKEYDVKFPWELSRLSFLIAVARSYLLTKDEKYLTFVRSTLEHWKTKNPIAHSVNWYPMEVAIRTINLVQLRELLLRDDKADKTIDLLNEILLLHGIFLWRNVEYTDLRGNHYAANLTALLLLGKIFKDFFKEARNWYRYAIQKTENEFHLQFLKDGVNFEKSIPYHRLVVELFFVSFLAMKRSGIQLRSETLTLLRNANRFMKAVTKPNSETPIIGDNDSASIFQNDAVSLNDHSNILQLISLFLEDDGLNIAKEAYLSSRELFGIEETKAARRKEGFQLDYFEEGGFVIAKTSKDYFIADYGEVGMHGRGGHGHNDLFSFELMLDGKDIIVDPGCYTYTGDLALKSKMKSSAYHNGLMVDGQEIAPQIGQWGISDIANPLNVRVLDNANSIEISGEHKGYDRLSHPVGHRRVFKLTKNNFKLTCNDHVNCESKHEITRHLHFSKEVDVSIENTSITVMTGESKFKIQFDEQSTASVGEYYFSSHYGSKSRTSKVTLKTFIAQSTNLFFTIEKVSNQ</sequence>
<evidence type="ECO:0000313" key="8">
    <source>
        <dbReference type="Proteomes" id="UP001596978"/>
    </source>
</evidence>
<dbReference type="InterPro" id="IPR012480">
    <property type="entry name" value="Hepar_II_III_C"/>
</dbReference>
<evidence type="ECO:0000259" key="5">
    <source>
        <dbReference type="Pfam" id="PF07940"/>
    </source>
</evidence>